<evidence type="ECO:0000256" key="1">
    <source>
        <dbReference type="SAM" id="MobiDB-lite"/>
    </source>
</evidence>
<feature type="compositionally biased region" description="Basic residues" evidence="1">
    <location>
        <begin position="36"/>
        <end position="49"/>
    </location>
</feature>
<accession>A0A6J4HJU5</accession>
<protein>
    <submittedName>
        <fullName evidence="2">Uncharacterized protein</fullName>
    </submittedName>
</protein>
<proteinExistence type="predicted"/>
<gene>
    <name evidence="2" type="ORF">AVDCRST_MAG54-788</name>
</gene>
<feature type="non-terminal residue" evidence="2">
    <location>
        <position position="1"/>
    </location>
</feature>
<feature type="compositionally biased region" description="Low complexity" evidence="1">
    <location>
        <begin position="23"/>
        <end position="35"/>
    </location>
</feature>
<organism evidence="2">
    <name type="scientific">uncultured Actinomycetospora sp</name>
    <dbReference type="NCBI Taxonomy" id="1135996"/>
    <lineage>
        <taxon>Bacteria</taxon>
        <taxon>Bacillati</taxon>
        <taxon>Actinomycetota</taxon>
        <taxon>Actinomycetes</taxon>
        <taxon>Pseudonocardiales</taxon>
        <taxon>Pseudonocardiaceae</taxon>
        <taxon>Actinomycetospora</taxon>
        <taxon>environmental samples</taxon>
    </lineage>
</organism>
<dbReference type="EMBL" id="CADCTH010000108">
    <property type="protein sequence ID" value="CAA9225934.1"/>
    <property type="molecule type" value="Genomic_DNA"/>
</dbReference>
<evidence type="ECO:0000313" key="2">
    <source>
        <dbReference type="EMBL" id="CAA9225934.1"/>
    </source>
</evidence>
<feature type="non-terminal residue" evidence="2">
    <location>
        <position position="59"/>
    </location>
</feature>
<sequence>LRRRRPAAGVAAGGGRELDGVRPVRAGRRGAVAPGRVRRRGAGSRRRRGPAPQPRPPRL</sequence>
<dbReference type="AlphaFoldDB" id="A0A6J4HJU5"/>
<name>A0A6J4HJU5_9PSEU</name>
<feature type="region of interest" description="Disordered" evidence="1">
    <location>
        <begin position="1"/>
        <end position="59"/>
    </location>
</feature>
<reference evidence="2" key="1">
    <citation type="submission" date="2020-02" db="EMBL/GenBank/DDBJ databases">
        <authorList>
            <person name="Meier V. D."/>
        </authorList>
    </citation>
    <scope>NUCLEOTIDE SEQUENCE</scope>
    <source>
        <strain evidence="2">AVDCRST_MAG54</strain>
    </source>
</reference>